<reference evidence="2 3" key="1">
    <citation type="journal article" date="2014" name="Nat. Commun.">
        <title>Molecular traces of alternative social organization in a termite genome.</title>
        <authorList>
            <person name="Terrapon N."/>
            <person name="Li C."/>
            <person name="Robertson H.M."/>
            <person name="Ji L."/>
            <person name="Meng X."/>
            <person name="Booth W."/>
            <person name="Chen Z."/>
            <person name="Childers C.P."/>
            <person name="Glastad K.M."/>
            <person name="Gokhale K."/>
            <person name="Gowin J."/>
            <person name="Gronenberg W."/>
            <person name="Hermansen R.A."/>
            <person name="Hu H."/>
            <person name="Hunt B.G."/>
            <person name="Huylmans A.K."/>
            <person name="Khalil S.M."/>
            <person name="Mitchell R.D."/>
            <person name="Munoz-Torres M.C."/>
            <person name="Mustard J.A."/>
            <person name="Pan H."/>
            <person name="Reese J.T."/>
            <person name="Scharf M.E."/>
            <person name="Sun F."/>
            <person name="Vogel H."/>
            <person name="Xiao J."/>
            <person name="Yang W."/>
            <person name="Yang Z."/>
            <person name="Yang Z."/>
            <person name="Zhou J."/>
            <person name="Zhu J."/>
            <person name="Brent C.S."/>
            <person name="Elsik C.G."/>
            <person name="Goodisman M.A."/>
            <person name="Liberles D.A."/>
            <person name="Roe R.M."/>
            <person name="Vargo E.L."/>
            <person name="Vilcinskas A."/>
            <person name="Wang J."/>
            <person name="Bornberg-Bauer E."/>
            <person name="Korb J."/>
            <person name="Zhang G."/>
            <person name="Liebig J."/>
        </authorList>
    </citation>
    <scope>NUCLEOTIDE SEQUENCE [LARGE SCALE GENOMIC DNA]</scope>
    <source>
        <tissue evidence="2">Whole organism</tissue>
    </source>
</reference>
<feature type="compositionally biased region" description="Polar residues" evidence="1">
    <location>
        <begin position="29"/>
        <end position="59"/>
    </location>
</feature>
<sequence>MLQGAMGGPTGEARAPSTSSYTAIGASSYPPQISATSGHHLNQSPPPSSGSSMNYQASHQLPPGPASLTLMGAVAPSTTGDADQAVPPTPDMSPSTAWAPMTSAPSSAQPHQHQHHRNMATPPPTNLMNSNHTSVAAGITSFGHQPGFMPQSRPHHHHHHQPFYSWY</sequence>
<proteinExistence type="predicted"/>
<feature type="region of interest" description="Disordered" evidence="1">
    <location>
        <begin position="1"/>
        <end position="124"/>
    </location>
</feature>
<evidence type="ECO:0000256" key="1">
    <source>
        <dbReference type="SAM" id="MobiDB-lite"/>
    </source>
</evidence>
<evidence type="ECO:0000313" key="3">
    <source>
        <dbReference type="Proteomes" id="UP000027135"/>
    </source>
</evidence>
<organism evidence="2 3">
    <name type="scientific">Zootermopsis nevadensis</name>
    <name type="common">Dampwood termite</name>
    <dbReference type="NCBI Taxonomy" id="136037"/>
    <lineage>
        <taxon>Eukaryota</taxon>
        <taxon>Metazoa</taxon>
        <taxon>Ecdysozoa</taxon>
        <taxon>Arthropoda</taxon>
        <taxon>Hexapoda</taxon>
        <taxon>Insecta</taxon>
        <taxon>Pterygota</taxon>
        <taxon>Neoptera</taxon>
        <taxon>Polyneoptera</taxon>
        <taxon>Dictyoptera</taxon>
        <taxon>Blattodea</taxon>
        <taxon>Blattoidea</taxon>
        <taxon>Termitoidae</taxon>
        <taxon>Termopsidae</taxon>
        <taxon>Zootermopsis</taxon>
    </lineage>
</organism>
<dbReference type="EMBL" id="KK852439">
    <property type="protein sequence ID" value="KDR23896.1"/>
    <property type="molecule type" value="Genomic_DNA"/>
</dbReference>
<protein>
    <submittedName>
        <fullName evidence="2">Uncharacterized protein</fullName>
    </submittedName>
</protein>
<dbReference type="InParanoid" id="A0A067RJ44"/>
<name>A0A067RJ44_ZOONE</name>
<keyword evidence="3" id="KW-1185">Reference proteome</keyword>
<gene>
    <name evidence="2" type="ORF">L798_09220</name>
</gene>
<feature type="compositionally biased region" description="Gly residues" evidence="1">
    <location>
        <begin position="1"/>
        <end position="10"/>
    </location>
</feature>
<feature type="region of interest" description="Disordered" evidence="1">
    <location>
        <begin position="143"/>
        <end position="167"/>
    </location>
</feature>
<dbReference type="Proteomes" id="UP000027135">
    <property type="component" value="Unassembled WGS sequence"/>
</dbReference>
<dbReference type="AlphaFoldDB" id="A0A067RJ44"/>
<evidence type="ECO:0000313" key="2">
    <source>
        <dbReference type="EMBL" id="KDR23896.1"/>
    </source>
</evidence>
<accession>A0A067RJ44</accession>